<keyword evidence="3" id="KW-1185">Reference proteome</keyword>
<dbReference type="Gene3D" id="3.30.420.10">
    <property type="entry name" value="Ribonuclease H-like superfamily/Ribonuclease H"/>
    <property type="match status" value="1"/>
</dbReference>
<protein>
    <recommendedName>
        <fullName evidence="1">Integrase catalytic domain-containing protein</fullName>
    </recommendedName>
</protein>
<name>A0A7J0FEH3_9ERIC</name>
<comment type="caution">
    <text evidence="2">The sequence shown here is derived from an EMBL/GenBank/DDBJ whole genome shotgun (WGS) entry which is preliminary data.</text>
</comment>
<accession>A0A7J0FEH3</accession>
<sequence>MNKLTTIYLGEAVVIKVTSGAGDMISSNTGDMITCGTGNKRLRRYIKIRELSFPQTAPNCCGKKLGRATNSQYCSVSSVLGLGYLKGDLHRRTEVKGRGEAAQKPLRRGDQIKAMTAGKRAQRRVVECVERTFERWGSGLFIDGVMGRVRGSRCYPRKDKFGIPKVIISDNARQFDNDRFRLFCSDLAISHHFSSPGHPQANGQVKVTNRTILRNLKARLERSKSEWADDLPSILWAYHTTSRIPAGETPYSMVFGTKSVIPVEIGMPSFRTLNFDKNGNEGELRLNLDLLDEKREIAELRQATYKNRIAKYYNERVKHRSFLPGDLVLRRVTLSTRDPSAGKLGSTWEGPYKVIKVSRPGTYWLEDPNGRALLHPWNAEHLKKYYQ</sequence>
<proteinExistence type="predicted"/>
<dbReference type="GO" id="GO:0015074">
    <property type="term" value="P:DNA integration"/>
    <property type="evidence" value="ECO:0007669"/>
    <property type="project" value="InterPro"/>
</dbReference>
<gene>
    <name evidence="2" type="ORF">Acr_11g0011320</name>
</gene>
<dbReference type="PANTHER" id="PTHR48475">
    <property type="entry name" value="RIBONUCLEASE H"/>
    <property type="match status" value="1"/>
</dbReference>
<dbReference type="PANTHER" id="PTHR48475:SF2">
    <property type="entry name" value="RIBONUCLEASE H"/>
    <property type="match status" value="1"/>
</dbReference>
<dbReference type="PROSITE" id="PS50994">
    <property type="entry name" value="INTEGRASE"/>
    <property type="match status" value="1"/>
</dbReference>
<dbReference type="Proteomes" id="UP000585474">
    <property type="component" value="Unassembled WGS sequence"/>
</dbReference>
<organism evidence="2 3">
    <name type="scientific">Actinidia rufa</name>
    <dbReference type="NCBI Taxonomy" id="165716"/>
    <lineage>
        <taxon>Eukaryota</taxon>
        <taxon>Viridiplantae</taxon>
        <taxon>Streptophyta</taxon>
        <taxon>Embryophyta</taxon>
        <taxon>Tracheophyta</taxon>
        <taxon>Spermatophyta</taxon>
        <taxon>Magnoliopsida</taxon>
        <taxon>eudicotyledons</taxon>
        <taxon>Gunneridae</taxon>
        <taxon>Pentapetalae</taxon>
        <taxon>asterids</taxon>
        <taxon>Ericales</taxon>
        <taxon>Actinidiaceae</taxon>
        <taxon>Actinidia</taxon>
    </lineage>
</organism>
<dbReference type="EMBL" id="BJWL01000011">
    <property type="protein sequence ID" value="GFY96826.1"/>
    <property type="molecule type" value="Genomic_DNA"/>
</dbReference>
<dbReference type="OrthoDB" id="1934939at2759"/>
<dbReference type="InterPro" id="IPR001584">
    <property type="entry name" value="Integrase_cat-core"/>
</dbReference>
<feature type="domain" description="Integrase catalytic" evidence="1">
    <location>
        <begin position="98"/>
        <end position="258"/>
    </location>
</feature>
<evidence type="ECO:0000313" key="2">
    <source>
        <dbReference type="EMBL" id="GFY96826.1"/>
    </source>
</evidence>
<dbReference type="InterPro" id="IPR036397">
    <property type="entry name" value="RNaseH_sf"/>
</dbReference>
<evidence type="ECO:0000259" key="1">
    <source>
        <dbReference type="PROSITE" id="PS50994"/>
    </source>
</evidence>
<dbReference type="GO" id="GO:0003676">
    <property type="term" value="F:nucleic acid binding"/>
    <property type="evidence" value="ECO:0007669"/>
    <property type="project" value="InterPro"/>
</dbReference>
<evidence type="ECO:0000313" key="3">
    <source>
        <dbReference type="Proteomes" id="UP000585474"/>
    </source>
</evidence>
<dbReference type="AlphaFoldDB" id="A0A7J0FEH3"/>
<reference evidence="2 3" key="1">
    <citation type="submission" date="2019-07" db="EMBL/GenBank/DDBJ databases">
        <title>De Novo Assembly of kiwifruit Actinidia rufa.</title>
        <authorList>
            <person name="Sugita-Konishi S."/>
            <person name="Sato K."/>
            <person name="Mori E."/>
            <person name="Abe Y."/>
            <person name="Kisaki G."/>
            <person name="Hamano K."/>
            <person name="Suezawa K."/>
            <person name="Otani M."/>
            <person name="Fukuda T."/>
            <person name="Manabe T."/>
            <person name="Gomi K."/>
            <person name="Tabuchi M."/>
            <person name="Akimitsu K."/>
            <person name="Kataoka I."/>
        </authorList>
    </citation>
    <scope>NUCLEOTIDE SEQUENCE [LARGE SCALE GENOMIC DNA]</scope>
    <source>
        <strain evidence="3">cv. Fuchu</strain>
    </source>
</reference>
<dbReference type="SUPFAM" id="SSF53098">
    <property type="entry name" value="Ribonuclease H-like"/>
    <property type="match status" value="1"/>
</dbReference>
<dbReference type="InterPro" id="IPR012337">
    <property type="entry name" value="RNaseH-like_sf"/>
</dbReference>